<evidence type="ECO:0000256" key="1">
    <source>
        <dbReference type="SAM" id="Phobius"/>
    </source>
</evidence>
<sequence>MAWTRYQFVLAVTLVVTGSINTLSTKWADNLSSEGIDGKIRQFEHPFVQACFMFLGEMLCLLAFKGFYYYYRGKR</sequence>
<keyword evidence="1" id="KW-0812">Transmembrane</keyword>
<keyword evidence="1" id="KW-1133">Transmembrane helix</keyword>
<proteinExistence type="predicted"/>
<dbReference type="Proteomes" id="UP001151699">
    <property type="component" value="Unassembled WGS sequence"/>
</dbReference>
<dbReference type="GO" id="GO:0016020">
    <property type="term" value="C:membrane"/>
    <property type="evidence" value="ECO:0007669"/>
    <property type="project" value="TreeGrafter"/>
</dbReference>
<protein>
    <submittedName>
        <fullName evidence="2">Solute carrier family 35 member F6</fullName>
    </submittedName>
</protein>
<dbReference type="AlphaFoldDB" id="A0A9Q0RVY9"/>
<comment type="caution">
    <text evidence="2">The sequence shown here is derived from an EMBL/GenBank/DDBJ whole genome shotgun (WGS) entry which is preliminary data.</text>
</comment>
<reference evidence="2" key="1">
    <citation type="submission" date="2022-07" db="EMBL/GenBank/DDBJ databases">
        <authorList>
            <person name="Trinca V."/>
            <person name="Uliana J.V.C."/>
            <person name="Torres T.T."/>
            <person name="Ward R.J."/>
            <person name="Monesi N."/>
        </authorList>
    </citation>
    <scope>NUCLEOTIDE SEQUENCE</scope>
    <source>
        <strain evidence="2">HSMRA1968</strain>
        <tissue evidence="2">Whole embryos</tissue>
    </source>
</reference>
<name>A0A9Q0RVY9_9DIPT</name>
<accession>A0A9Q0RVY9</accession>
<feature type="non-terminal residue" evidence="2">
    <location>
        <position position="75"/>
    </location>
</feature>
<feature type="transmembrane region" description="Helical" evidence="1">
    <location>
        <begin position="46"/>
        <end position="71"/>
    </location>
</feature>
<keyword evidence="3" id="KW-1185">Reference proteome</keyword>
<dbReference type="EMBL" id="WJQU01000816">
    <property type="protein sequence ID" value="KAJ6634236.1"/>
    <property type="molecule type" value="Genomic_DNA"/>
</dbReference>
<dbReference type="PANTHER" id="PTHR13146:SF0">
    <property type="entry name" value="SOLUTE CARRIER FAMILY 35 MEMBER F6"/>
    <property type="match status" value="1"/>
</dbReference>
<organism evidence="2 3">
    <name type="scientific">Pseudolycoriella hygida</name>
    <dbReference type="NCBI Taxonomy" id="35572"/>
    <lineage>
        <taxon>Eukaryota</taxon>
        <taxon>Metazoa</taxon>
        <taxon>Ecdysozoa</taxon>
        <taxon>Arthropoda</taxon>
        <taxon>Hexapoda</taxon>
        <taxon>Insecta</taxon>
        <taxon>Pterygota</taxon>
        <taxon>Neoptera</taxon>
        <taxon>Endopterygota</taxon>
        <taxon>Diptera</taxon>
        <taxon>Nematocera</taxon>
        <taxon>Sciaroidea</taxon>
        <taxon>Sciaridae</taxon>
        <taxon>Pseudolycoriella</taxon>
    </lineage>
</organism>
<dbReference type="OrthoDB" id="29773at2759"/>
<keyword evidence="1" id="KW-0472">Membrane</keyword>
<gene>
    <name evidence="2" type="primary">SLC35F6_0</name>
    <name evidence="2" type="ORF">Bhyg_17298</name>
</gene>
<evidence type="ECO:0000313" key="2">
    <source>
        <dbReference type="EMBL" id="KAJ6634236.1"/>
    </source>
</evidence>
<evidence type="ECO:0000313" key="3">
    <source>
        <dbReference type="Proteomes" id="UP001151699"/>
    </source>
</evidence>
<dbReference type="PANTHER" id="PTHR13146">
    <property type="match status" value="1"/>
</dbReference>